<dbReference type="PROSITE" id="PS50893">
    <property type="entry name" value="ABC_TRANSPORTER_2"/>
    <property type="match status" value="1"/>
</dbReference>
<dbReference type="PANTHER" id="PTHR43875">
    <property type="entry name" value="MALTODEXTRIN IMPORT ATP-BINDING PROTEIN MSMX"/>
    <property type="match status" value="1"/>
</dbReference>
<dbReference type="InterPro" id="IPR047641">
    <property type="entry name" value="ABC_transpr_MalK/UgpC-like"/>
</dbReference>
<dbReference type="GO" id="GO:0016887">
    <property type="term" value="F:ATP hydrolysis activity"/>
    <property type="evidence" value="ECO:0007669"/>
    <property type="project" value="InterPro"/>
</dbReference>
<protein>
    <submittedName>
        <fullName evidence="7">Fe(3+)-transporting ATPase</fullName>
    </submittedName>
</protein>
<dbReference type="InterPro" id="IPR008995">
    <property type="entry name" value="Mo/tungstate-bd_C_term_dom"/>
</dbReference>
<dbReference type="Gene3D" id="3.40.50.300">
    <property type="entry name" value="P-loop containing nucleotide triphosphate hydrolases"/>
    <property type="match status" value="1"/>
</dbReference>
<evidence type="ECO:0000256" key="3">
    <source>
        <dbReference type="ARBA" id="ARBA00022448"/>
    </source>
</evidence>
<dbReference type="InterPro" id="IPR003439">
    <property type="entry name" value="ABC_transporter-like_ATP-bd"/>
</dbReference>
<keyword evidence="4" id="KW-0547">Nucleotide-binding</keyword>
<dbReference type="GO" id="GO:0055052">
    <property type="term" value="C:ATP-binding cassette (ABC) transporter complex, substrate-binding subunit-containing"/>
    <property type="evidence" value="ECO:0007669"/>
    <property type="project" value="TreeGrafter"/>
</dbReference>
<dbReference type="AlphaFoldDB" id="A0A2R4MBS3"/>
<name>A0A2R4MBS3_9HYPH</name>
<evidence type="ECO:0000256" key="1">
    <source>
        <dbReference type="ARBA" id="ARBA00004417"/>
    </source>
</evidence>
<evidence type="ECO:0000313" key="7">
    <source>
        <dbReference type="EMBL" id="AVX03482.1"/>
    </source>
</evidence>
<dbReference type="RefSeq" id="WP_027834848.1">
    <property type="nucleotide sequence ID" value="NZ_CP021330.1"/>
</dbReference>
<dbReference type="EMBL" id="CP021330">
    <property type="protein sequence ID" value="AVX03482.1"/>
    <property type="molecule type" value="Genomic_DNA"/>
</dbReference>
<dbReference type="InterPro" id="IPR012340">
    <property type="entry name" value="NA-bd_OB-fold"/>
</dbReference>
<evidence type="ECO:0000313" key="8">
    <source>
        <dbReference type="Proteomes" id="UP000258927"/>
    </source>
</evidence>
<evidence type="ECO:0000259" key="6">
    <source>
        <dbReference type="PROSITE" id="PS50893"/>
    </source>
</evidence>
<dbReference type="GO" id="GO:1990060">
    <property type="term" value="C:maltose transport complex"/>
    <property type="evidence" value="ECO:0007669"/>
    <property type="project" value="TreeGrafter"/>
</dbReference>
<comment type="subcellular location">
    <subcellularLocation>
        <location evidence="1">Cell inner membrane</location>
        <topology evidence="1">Peripheral membrane protein</topology>
    </subcellularLocation>
</comment>
<proteinExistence type="inferred from homology"/>
<dbReference type="FunFam" id="3.40.50.300:FF:000042">
    <property type="entry name" value="Maltose/maltodextrin ABC transporter, ATP-binding protein"/>
    <property type="match status" value="1"/>
</dbReference>
<dbReference type="InterPro" id="IPR003593">
    <property type="entry name" value="AAA+_ATPase"/>
</dbReference>
<keyword evidence="5" id="KW-0067">ATP-binding</keyword>
<reference evidence="7 8" key="1">
    <citation type="submission" date="2017-05" db="EMBL/GenBank/DDBJ databases">
        <title>Genome Analysis of Maritalea myrionectae HL2708#5.</title>
        <authorList>
            <consortium name="Cotde Inc.-PKNU"/>
            <person name="Jang D."/>
            <person name="Oh H.-M."/>
        </authorList>
    </citation>
    <scope>NUCLEOTIDE SEQUENCE [LARGE SCALE GENOMIC DNA]</scope>
    <source>
        <strain evidence="7 8">HL2708#5</strain>
    </source>
</reference>
<keyword evidence="3" id="KW-0813">Transport</keyword>
<sequence length="388" mass="42315">MAGVKIDGLEKKFGSLRVLKGIDLDIRDGEFVSFLGPSGCGKTTLLRSIAGLEEIDEGQVVLGGQPISKLPPAKRDIAMVFQNYALYPHMNVYKNLSFGLSLNGVPKAQIDERVQNAARILQITELLKRRPKQLSGGQRQRVAIGRAIVRDPKLFLLDEPLSNLDAGLRVTMRVELANLHKRLGVTMIYVTHDQVEAMTLSDRVVVLDQGKVAQFGTPLELFYAPRNLFVASFIGSPKMNFLDVSAKSSGEKELTVSAAGMSGEIKVALEGAAKDVVGPHTLGIRPDNIELVAQDEAHMNGQVLLVERLGTESQVHIKLENGQTFVAIARGTHPAATGDGVYLKFPAQHCHIFNGEGQAYPRELDAETRSLIDRQKSLHGAAQRGEEK</sequence>
<dbReference type="InterPro" id="IPR013611">
    <property type="entry name" value="Transp-assoc_OB_typ2"/>
</dbReference>
<evidence type="ECO:0000256" key="2">
    <source>
        <dbReference type="ARBA" id="ARBA00005417"/>
    </source>
</evidence>
<dbReference type="SMART" id="SM00382">
    <property type="entry name" value="AAA"/>
    <property type="match status" value="1"/>
</dbReference>
<dbReference type="GO" id="GO:0005524">
    <property type="term" value="F:ATP binding"/>
    <property type="evidence" value="ECO:0007669"/>
    <property type="project" value="UniProtKB-KW"/>
</dbReference>
<dbReference type="InterPro" id="IPR027417">
    <property type="entry name" value="P-loop_NTPase"/>
</dbReference>
<dbReference type="CDD" id="cd03301">
    <property type="entry name" value="ABC_MalK_N"/>
    <property type="match status" value="1"/>
</dbReference>
<dbReference type="SUPFAM" id="SSF50331">
    <property type="entry name" value="MOP-like"/>
    <property type="match status" value="1"/>
</dbReference>
<dbReference type="Pfam" id="PF08402">
    <property type="entry name" value="TOBE_2"/>
    <property type="match status" value="1"/>
</dbReference>
<dbReference type="Gene3D" id="2.40.50.140">
    <property type="entry name" value="Nucleic acid-binding proteins"/>
    <property type="match status" value="1"/>
</dbReference>
<comment type="similarity">
    <text evidence="2">Belongs to the ABC transporter superfamily.</text>
</comment>
<evidence type="ECO:0000256" key="4">
    <source>
        <dbReference type="ARBA" id="ARBA00022741"/>
    </source>
</evidence>
<dbReference type="KEGG" id="mmyr:MXMO3_00951"/>
<organism evidence="7 8">
    <name type="scientific">Maritalea myrionectae</name>
    <dbReference type="NCBI Taxonomy" id="454601"/>
    <lineage>
        <taxon>Bacteria</taxon>
        <taxon>Pseudomonadati</taxon>
        <taxon>Pseudomonadota</taxon>
        <taxon>Alphaproteobacteria</taxon>
        <taxon>Hyphomicrobiales</taxon>
        <taxon>Devosiaceae</taxon>
        <taxon>Maritalea</taxon>
    </lineage>
</organism>
<dbReference type="Proteomes" id="UP000258927">
    <property type="component" value="Chromosome"/>
</dbReference>
<dbReference type="InterPro" id="IPR015855">
    <property type="entry name" value="ABC_transpr_MalK-like"/>
</dbReference>
<evidence type="ECO:0000256" key="5">
    <source>
        <dbReference type="ARBA" id="ARBA00022840"/>
    </source>
</evidence>
<dbReference type="GO" id="GO:0015423">
    <property type="term" value="F:ABC-type maltose transporter activity"/>
    <property type="evidence" value="ECO:0007669"/>
    <property type="project" value="TreeGrafter"/>
</dbReference>
<gene>
    <name evidence="7" type="ORF">MXMO3_00951</name>
</gene>
<dbReference type="NCBIfam" id="NF008653">
    <property type="entry name" value="PRK11650.1"/>
    <property type="match status" value="1"/>
</dbReference>
<dbReference type="SUPFAM" id="SSF52540">
    <property type="entry name" value="P-loop containing nucleoside triphosphate hydrolases"/>
    <property type="match status" value="1"/>
</dbReference>
<keyword evidence="8" id="KW-1185">Reference proteome</keyword>
<dbReference type="Pfam" id="PF00005">
    <property type="entry name" value="ABC_tran"/>
    <property type="match status" value="1"/>
</dbReference>
<dbReference type="STRING" id="1122213.GCA_000423365_01845"/>
<feature type="domain" description="ABC transporter" evidence="6">
    <location>
        <begin position="4"/>
        <end position="234"/>
    </location>
</feature>
<dbReference type="PANTHER" id="PTHR43875:SF3">
    <property type="entry name" value="MALTOSE_MALTODEXTRIN IMPORT ATP-BINDING PROTEIN MALK"/>
    <property type="match status" value="1"/>
</dbReference>
<dbReference type="PROSITE" id="PS00211">
    <property type="entry name" value="ABC_TRANSPORTER_1"/>
    <property type="match status" value="1"/>
</dbReference>
<dbReference type="InterPro" id="IPR017871">
    <property type="entry name" value="ABC_transporter-like_CS"/>
</dbReference>
<dbReference type="Gene3D" id="2.40.50.100">
    <property type="match status" value="1"/>
</dbReference>
<accession>A0A2R4MBS3</accession>